<dbReference type="EMBL" id="NOII01000003">
    <property type="protein sequence ID" value="OYD57615.1"/>
    <property type="molecule type" value="Genomic_DNA"/>
</dbReference>
<dbReference type="GO" id="GO:0004497">
    <property type="term" value="F:monooxygenase activity"/>
    <property type="evidence" value="ECO:0007669"/>
    <property type="project" value="UniProtKB-KW"/>
</dbReference>
<evidence type="ECO:0000259" key="1">
    <source>
        <dbReference type="Pfam" id="PF03992"/>
    </source>
</evidence>
<evidence type="ECO:0000313" key="2">
    <source>
        <dbReference type="EMBL" id="OYD57615.1"/>
    </source>
</evidence>
<dbReference type="InterPro" id="IPR007138">
    <property type="entry name" value="ABM_dom"/>
</dbReference>
<comment type="caution">
    <text evidence="2">The sequence shown here is derived from an EMBL/GenBank/DDBJ whole genome shotgun (WGS) entry which is preliminary data.</text>
</comment>
<reference evidence="2 3" key="1">
    <citation type="submission" date="2017-07" db="EMBL/GenBank/DDBJ databases">
        <title>Fictibacillus sp. nov. GDSW-R2A3 Genome sequencing and assembly.</title>
        <authorList>
            <person name="Mayilraj S."/>
        </authorList>
    </citation>
    <scope>NUCLEOTIDE SEQUENCE [LARGE SCALE GENOMIC DNA]</scope>
    <source>
        <strain evidence="2 3">GDSW-R2A3</strain>
    </source>
</reference>
<evidence type="ECO:0000313" key="3">
    <source>
        <dbReference type="Proteomes" id="UP000215059"/>
    </source>
</evidence>
<dbReference type="AlphaFoldDB" id="A0A235FA60"/>
<accession>A0A235FA60</accession>
<dbReference type="Pfam" id="PF03992">
    <property type="entry name" value="ABM"/>
    <property type="match status" value="1"/>
</dbReference>
<dbReference type="InterPro" id="IPR011008">
    <property type="entry name" value="Dimeric_a/b-barrel"/>
</dbReference>
<feature type="domain" description="ABM" evidence="1">
    <location>
        <begin position="9"/>
        <end position="73"/>
    </location>
</feature>
<proteinExistence type="predicted"/>
<dbReference type="SUPFAM" id="SSF54909">
    <property type="entry name" value="Dimeric alpha+beta barrel"/>
    <property type="match status" value="1"/>
</dbReference>
<gene>
    <name evidence="2" type="ORF">CGZ90_13190</name>
</gene>
<name>A0A235FA60_9BACL</name>
<protein>
    <submittedName>
        <fullName evidence="2">Antibiotic biosynthesis monooxygenase</fullName>
    </submittedName>
</protein>
<keyword evidence="3" id="KW-1185">Reference proteome</keyword>
<dbReference type="Gene3D" id="3.30.70.100">
    <property type="match status" value="1"/>
</dbReference>
<keyword evidence="2" id="KW-0503">Monooxygenase</keyword>
<dbReference type="Proteomes" id="UP000215059">
    <property type="component" value="Unassembled WGS sequence"/>
</dbReference>
<sequence>MCPKLSNQIVLNIRFKIKPGQKETFRSNLFELIEQFKEVPEFIHAIVSEDIDNPNDLHIYEVWKGTRESWIEHELPKPYRKEYEKTLGSMIEDRIVSWHKPIGEWGGNLMG</sequence>
<organism evidence="2 3">
    <name type="scientific">Fictibacillus aquaticus</name>
    <dbReference type="NCBI Taxonomy" id="2021314"/>
    <lineage>
        <taxon>Bacteria</taxon>
        <taxon>Bacillati</taxon>
        <taxon>Bacillota</taxon>
        <taxon>Bacilli</taxon>
        <taxon>Bacillales</taxon>
        <taxon>Fictibacillaceae</taxon>
        <taxon>Fictibacillus</taxon>
    </lineage>
</organism>
<keyword evidence="2" id="KW-0560">Oxidoreductase</keyword>
<dbReference type="OrthoDB" id="2612531at2"/>